<name>A0AAW1M3E6_POPJA</name>
<gene>
    <name evidence="3" type="ORF">QE152_g8448</name>
</gene>
<protein>
    <recommendedName>
        <fullName evidence="5">PiggyBac transposable element-derived protein domain-containing protein</fullName>
    </recommendedName>
</protein>
<organism evidence="3 4">
    <name type="scientific">Popillia japonica</name>
    <name type="common">Japanese beetle</name>
    <dbReference type="NCBI Taxonomy" id="7064"/>
    <lineage>
        <taxon>Eukaryota</taxon>
        <taxon>Metazoa</taxon>
        <taxon>Ecdysozoa</taxon>
        <taxon>Arthropoda</taxon>
        <taxon>Hexapoda</taxon>
        <taxon>Insecta</taxon>
        <taxon>Pterygota</taxon>
        <taxon>Neoptera</taxon>
        <taxon>Endopterygota</taxon>
        <taxon>Coleoptera</taxon>
        <taxon>Polyphaga</taxon>
        <taxon>Scarabaeiformia</taxon>
        <taxon>Scarabaeidae</taxon>
        <taxon>Rutelinae</taxon>
        <taxon>Popillia</taxon>
    </lineage>
</organism>
<reference evidence="3 4" key="1">
    <citation type="journal article" date="2024" name="BMC Genomics">
        <title>De novo assembly and annotation of Popillia japonica's genome with initial clues to its potential as an invasive pest.</title>
        <authorList>
            <person name="Cucini C."/>
            <person name="Boschi S."/>
            <person name="Funari R."/>
            <person name="Cardaioli E."/>
            <person name="Iannotti N."/>
            <person name="Marturano G."/>
            <person name="Paoli F."/>
            <person name="Bruttini M."/>
            <person name="Carapelli A."/>
            <person name="Frati F."/>
            <person name="Nardi F."/>
        </authorList>
    </citation>
    <scope>NUCLEOTIDE SEQUENCE [LARGE SCALE GENOMIC DNA]</scope>
    <source>
        <strain evidence="3">DMR45628</strain>
    </source>
</reference>
<dbReference type="Proteomes" id="UP001458880">
    <property type="component" value="Unassembled WGS sequence"/>
</dbReference>
<keyword evidence="4" id="KW-1185">Reference proteome</keyword>
<comment type="caution">
    <text evidence="3">The sequence shown here is derived from an EMBL/GenBank/DDBJ whole genome shotgun (WGS) entry which is preliminary data.</text>
</comment>
<evidence type="ECO:0000313" key="3">
    <source>
        <dbReference type="EMBL" id="KAK9743654.1"/>
    </source>
</evidence>
<proteinExistence type="predicted"/>
<evidence type="ECO:0000256" key="2">
    <source>
        <dbReference type="SAM" id="Phobius"/>
    </source>
</evidence>
<evidence type="ECO:0000313" key="4">
    <source>
        <dbReference type="Proteomes" id="UP001458880"/>
    </source>
</evidence>
<sequence length="187" mass="22219">MAKESDSFFEEDAEELKNLLSPIPESDLEENNNQSDWDTEDELPLAKFFPIPESDLEENNNQSDWDTEDELPLAKFFDKPKKKSKKQKRRVKWTSTKARKIRPIYSWKGQLPPSAETISSPMRYFRQLVEQSNLYPLQRDITRPLSLCVEELERFIVITFYMSIYGLLFKEILLGLFRFALRNWKDL</sequence>
<keyword evidence="2" id="KW-0472">Membrane</keyword>
<keyword evidence="2" id="KW-1133">Transmembrane helix</keyword>
<keyword evidence="2" id="KW-0812">Transmembrane</keyword>
<accession>A0AAW1M3E6</accession>
<feature type="region of interest" description="Disordered" evidence="1">
    <location>
        <begin position="48"/>
        <end position="67"/>
    </location>
</feature>
<dbReference type="EMBL" id="JASPKY010000067">
    <property type="protein sequence ID" value="KAK9743654.1"/>
    <property type="molecule type" value="Genomic_DNA"/>
</dbReference>
<dbReference type="AlphaFoldDB" id="A0AAW1M3E6"/>
<evidence type="ECO:0000256" key="1">
    <source>
        <dbReference type="SAM" id="MobiDB-lite"/>
    </source>
</evidence>
<feature type="transmembrane region" description="Helical" evidence="2">
    <location>
        <begin position="155"/>
        <end position="181"/>
    </location>
</feature>
<evidence type="ECO:0008006" key="5">
    <source>
        <dbReference type="Google" id="ProtNLM"/>
    </source>
</evidence>
<feature type="region of interest" description="Disordered" evidence="1">
    <location>
        <begin position="1"/>
        <end position="43"/>
    </location>
</feature>